<reference evidence="2" key="2">
    <citation type="submission" date="2015-01" db="EMBL/GenBank/DDBJ databases">
        <title>Evolutionary Origins and Diversification of the Mycorrhizal Mutualists.</title>
        <authorList>
            <consortium name="DOE Joint Genome Institute"/>
            <consortium name="Mycorrhizal Genomics Consortium"/>
            <person name="Kohler A."/>
            <person name="Kuo A."/>
            <person name="Nagy L.G."/>
            <person name="Floudas D."/>
            <person name="Copeland A."/>
            <person name="Barry K.W."/>
            <person name="Cichocki N."/>
            <person name="Veneault-Fourrey C."/>
            <person name="LaButti K."/>
            <person name="Lindquist E.A."/>
            <person name="Lipzen A."/>
            <person name="Lundell T."/>
            <person name="Morin E."/>
            <person name="Murat C."/>
            <person name="Riley R."/>
            <person name="Ohm R."/>
            <person name="Sun H."/>
            <person name="Tunlid A."/>
            <person name="Henrissat B."/>
            <person name="Grigoriev I.V."/>
            <person name="Hibbett D.S."/>
            <person name="Martin F."/>
        </authorList>
    </citation>
    <scope>NUCLEOTIDE SEQUENCE [LARGE SCALE GENOMIC DNA]</scope>
    <source>
        <strain evidence="2">F 1598</strain>
    </source>
</reference>
<name>A0A0C3BTX2_PILCF</name>
<dbReference type="InParanoid" id="A0A0C3BTX2"/>
<evidence type="ECO:0000313" key="2">
    <source>
        <dbReference type="Proteomes" id="UP000054166"/>
    </source>
</evidence>
<proteinExistence type="predicted"/>
<protein>
    <submittedName>
        <fullName evidence="1">Uncharacterized protein</fullName>
    </submittedName>
</protein>
<dbReference type="AlphaFoldDB" id="A0A0C3BTX2"/>
<dbReference type="Proteomes" id="UP000054166">
    <property type="component" value="Unassembled WGS sequence"/>
</dbReference>
<sequence length="75" mass="8306">MCGLYSISMGGQTVANLPTEMEVTVYPTIRISYGLRASDGKLGILVFMQLQLSPCVIHQYRCENQEILSASLDSY</sequence>
<dbReference type="HOGENOM" id="CLU_2671933_0_0_1"/>
<accession>A0A0C3BTX2</accession>
<keyword evidence="2" id="KW-1185">Reference proteome</keyword>
<gene>
    <name evidence="1" type="ORF">PILCRDRAFT_822038</name>
</gene>
<dbReference type="EMBL" id="KN833002">
    <property type="protein sequence ID" value="KIM80772.1"/>
    <property type="molecule type" value="Genomic_DNA"/>
</dbReference>
<evidence type="ECO:0000313" key="1">
    <source>
        <dbReference type="EMBL" id="KIM80772.1"/>
    </source>
</evidence>
<organism evidence="1 2">
    <name type="scientific">Piloderma croceum (strain F 1598)</name>
    <dbReference type="NCBI Taxonomy" id="765440"/>
    <lineage>
        <taxon>Eukaryota</taxon>
        <taxon>Fungi</taxon>
        <taxon>Dikarya</taxon>
        <taxon>Basidiomycota</taxon>
        <taxon>Agaricomycotina</taxon>
        <taxon>Agaricomycetes</taxon>
        <taxon>Agaricomycetidae</taxon>
        <taxon>Atheliales</taxon>
        <taxon>Atheliaceae</taxon>
        <taxon>Piloderma</taxon>
    </lineage>
</organism>
<reference evidence="1 2" key="1">
    <citation type="submission" date="2014-04" db="EMBL/GenBank/DDBJ databases">
        <authorList>
            <consortium name="DOE Joint Genome Institute"/>
            <person name="Kuo A."/>
            <person name="Tarkka M."/>
            <person name="Buscot F."/>
            <person name="Kohler A."/>
            <person name="Nagy L.G."/>
            <person name="Floudas D."/>
            <person name="Copeland A."/>
            <person name="Barry K.W."/>
            <person name="Cichocki N."/>
            <person name="Veneault-Fourrey C."/>
            <person name="LaButti K."/>
            <person name="Lindquist E.A."/>
            <person name="Lipzen A."/>
            <person name="Lundell T."/>
            <person name="Morin E."/>
            <person name="Murat C."/>
            <person name="Sun H."/>
            <person name="Tunlid A."/>
            <person name="Henrissat B."/>
            <person name="Grigoriev I.V."/>
            <person name="Hibbett D.S."/>
            <person name="Martin F."/>
            <person name="Nordberg H.P."/>
            <person name="Cantor M.N."/>
            <person name="Hua S.X."/>
        </authorList>
    </citation>
    <scope>NUCLEOTIDE SEQUENCE [LARGE SCALE GENOMIC DNA]</scope>
    <source>
        <strain evidence="1 2">F 1598</strain>
    </source>
</reference>